<evidence type="ECO:0000313" key="2">
    <source>
        <dbReference type="Proteomes" id="UP001283361"/>
    </source>
</evidence>
<keyword evidence="2" id="KW-1185">Reference proteome</keyword>
<reference evidence="1" key="1">
    <citation type="journal article" date="2023" name="G3 (Bethesda)">
        <title>A reference genome for the long-term kleptoplast-retaining sea slug Elysia crispata morphotype clarki.</title>
        <authorList>
            <person name="Eastman K.E."/>
            <person name="Pendleton A.L."/>
            <person name="Shaikh M.A."/>
            <person name="Suttiyut T."/>
            <person name="Ogas R."/>
            <person name="Tomko P."/>
            <person name="Gavelis G."/>
            <person name="Widhalm J.R."/>
            <person name="Wisecaver J.H."/>
        </authorList>
    </citation>
    <scope>NUCLEOTIDE SEQUENCE</scope>
    <source>
        <strain evidence="1">ECLA1</strain>
    </source>
</reference>
<organism evidence="1 2">
    <name type="scientific">Elysia crispata</name>
    <name type="common">lettuce slug</name>
    <dbReference type="NCBI Taxonomy" id="231223"/>
    <lineage>
        <taxon>Eukaryota</taxon>
        <taxon>Metazoa</taxon>
        <taxon>Spiralia</taxon>
        <taxon>Lophotrochozoa</taxon>
        <taxon>Mollusca</taxon>
        <taxon>Gastropoda</taxon>
        <taxon>Heterobranchia</taxon>
        <taxon>Euthyneura</taxon>
        <taxon>Panpulmonata</taxon>
        <taxon>Sacoglossa</taxon>
        <taxon>Placobranchoidea</taxon>
        <taxon>Plakobranchidae</taxon>
        <taxon>Elysia</taxon>
    </lineage>
</organism>
<comment type="caution">
    <text evidence="1">The sequence shown here is derived from an EMBL/GenBank/DDBJ whole genome shotgun (WGS) entry which is preliminary data.</text>
</comment>
<evidence type="ECO:0000313" key="1">
    <source>
        <dbReference type="EMBL" id="KAK3770430.1"/>
    </source>
</evidence>
<proteinExistence type="predicted"/>
<dbReference type="EMBL" id="JAWDGP010003844">
    <property type="protein sequence ID" value="KAK3770430.1"/>
    <property type="molecule type" value="Genomic_DNA"/>
</dbReference>
<dbReference type="AlphaFoldDB" id="A0AAE1DHX3"/>
<gene>
    <name evidence="1" type="ORF">RRG08_012172</name>
</gene>
<name>A0AAE1DHX3_9GAST</name>
<dbReference type="Proteomes" id="UP001283361">
    <property type="component" value="Unassembled WGS sequence"/>
</dbReference>
<protein>
    <submittedName>
        <fullName evidence="1">Uncharacterized protein</fullName>
    </submittedName>
</protein>
<sequence>MGYPKLIADILPQSPESSSTPSILKANYLLAALRSIAAHGGSNCSAPLGLPQTLLIIQEGRMKTSESGNRVELNLRKVSPQPKALAAYLATGQVDTPACYVPPHTYSIDAYLRNLARLLPICCVVHLPAGFDIGLFLSYDANLRSRGKRPFRTTTIIKRMMEQSPLYRSRAQSLSPSYATSVYTCPSWTKDRSGIHGVKPTVSRIWGLRLVLISSSSSSDHNKQ</sequence>
<accession>A0AAE1DHX3</accession>